<keyword evidence="5" id="KW-0418">Kinase</keyword>
<evidence type="ECO:0000313" key="9">
    <source>
        <dbReference type="Proteomes" id="UP001501353"/>
    </source>
</evidence>
<dbReference type="Pfam" id="PF00512">
    <property type="entry name" value="HisKA"/>
    <property type="match status" value="1"/>
</dbReference>
<dbReference type="CDD" id="cd12915">
    <property type="entry name" value="PDC2_DGC_like"/>
    <property type="match status" value="1"/>
</dbReference>
<keyword evidence="6" id="KW-0472">Membrane</keyword>
<proteinExistence type="predicted"/>
<gene>
    <name evidence="8" type="ORF">GCM10022212_29520</name>
</gene>
<evidence type="ECO:0000259" key="7">
    <source>
        <dbReference type="PROSITE" id="PS50109"/>
    </source>
</evidence>
<evidence type="ECO:0000256" key="4">
    <source>
        <dbReference type="ARBA" id="ARBA00022679"/>
    </source>
</evidence>
<comment type="catalytic activity">
    <reaction evidence="1">
        <text>ATP + protein L-histidine = ADP + protein N-phospho-L-histidine.</text>
        <dbReference type="EC" id="2.7.13.3"/>
    </reaction>
</comment>
<dbReference type="PROSITE" id="PS50109">
    <property type="entry name" value="HIS_KIN"/>
    <property type="match status" value="1"/>
</dbReference>
<dbReference type="InterPro" id="IPR005467">
    <property type="entry name" value="His_kinase_dom"/>
</dbReference>
<accession>A0ABP7TPK1</accession>
<keyword evidence="4" id="KW-0808">Transferase</keyword>
<dbReference type="PANTHER" id="PTHR43047">
    <property type="entry name" value="TWO-COMPONENT HISTIDINE PROTEIN KINASE"/>
    <property type="match status" value="1"/>
</dbReference>
<evidence type="ECO:0000256" key="2">
    <source>
        <dbReference type="ARBA" id="ARBA00012438"/>
    </source>
</evidence>
<dbReference type="CDD" id="cd00082">
    <property type="entry name" value="HisKA"/>
    <property type="match status" value="1"/>
</dbReference>
<keyword evidence="9" id="KW-1185">Reference proteome</keyword>
<feature type="domain" description="Histidine kinase" evidence="7">
    <location>
        <begin position="326"/>
        <end position="542"/>
    </location>
</feature>
<dbReference type="SUPFAM" id="SSF55874">
    <property type="entry name" value="ATPase domain of HSP90 chaperone/DNA topoisomerase II/histidine kinase"/>
    <property type="match status" value="1"/>
</dbReference>
<reference evidence="9" key="1">
    <citation type="journal article" date="2019" name="Int. J. Syst. Evol. Microbiol.">
        <title>The Global Catalogue of Microorganisms (GCM) 10K type strain sequencing project: providing services to taxonomists for standard genome sequencing and annotation.</title>
        <authorList>
            <consortium name="The Broad Institute Genomics Platform"/>
            <consortium name="The Broad Institute Genome Sequencing Center for Infectious Disease"/>
            <person name="Wu L."/>
            <person name="Ma J."/>
        </authorList>
    </citation>
    <scope>NUCLEOTIDE SEQUENCE [LARGE SCALE GENOMIC DNA]</scope>
    <source>
        <strain evidence="9">JCM 16673</strain>
    </source>
</reference>
<dbReference type="EC" id="2.7.13.3" evidence="2"/>
<keyword evidence="6" id="KW-1133">Transmembrane helix</keyword>
<sequence>MLKKIDIRIALCLFAALIIGGMWTSALVQLDDARKRDIEIAQRDARSLARLFDEHANRTIESADQAVTYLRFRYNAVGAALDIAQDLKVGLNPDDIYNLFAIVDDRGDIVLSSKAFKPTNLADREHVRVHMEADTGQLFISKPVLGRVSNKWAIQMTRRINHPDGSFKGVVVVSMDPQYFTQLYNDIDVGKFGAISLIGADGVVRVRRIGKEDAMGIDISGSPLFNAMTENGRGTITASSSIDGRQRIYAYEKLKDHPMFVSVGIDLEERLAPYYAQRTQTLVQASGVTLLILLFVAGMIVMLRRLIESREQAIAANLAKSRFLSNMSHELRTPLNGILGFSELLIDELGTAPTAALATSINQCGADLLRQVDSVLGLSALDADQVILDKRPENLRDLLQEAIRNHAGKALDKQMTLRIDVATDVADTIFCDRARLLSVLDKLLDNAIRFTSAGTINVSVTASQNEMQFSVSDSGCGVTIEHQAAIFGDFSQTDDSPARRNGGLGLGLAIARRLVELMGGKLALHSLPGKGSTFSFNLPQRI</sequence>
<dbReference type="InterPro" id="IPR003594">
    <property type="entry name" value="HATPase_dom"/>
</dbReference>
<dbReference type="CDD" id="cd12914">
    <property type="entry name" value="PDC1_DGC_like"/>
    <property type="match status" value="1"/>
</dbReference>
<evidence type="ECO:0000256" key="6">
    <source>
        <dbReference type="SAM" id="Phobius"/>
    </source>
</evidence>
<dbReference type="EMBL" id="BAAAZE010000012">
    <property type="protein sequence ID" value="GAA4029434.1"/>
    <property type="molecule type" value="Genomic_DNA"/>
</dbReference>
<dbReference type="InterPro" id="IPR036097">
    <property type="entry name" value="HisK_dim/P_sf"/>
</dbReference>
<dbReference type="Gene3D" id="3.30.450.20">
    <property type="entry name" value="PAS domain"/>
    <property type="match status" value="2"/>
</dbReference>
<name>A0ABP7TPK1_9BURK</name>
<dbReference type="SUPFAM" id="SSF47384">
    <property type="entry name" value="Homodimeric domain of signal transducing histidine kinase"/>
    <property type="match status" value="1"/>
</dbReference>
<evidence type="ECO:0000256" key="5">
    <source>
        <dbReference type="ARBA" id="ARBA00022777"/>
    </source>
</evidence>
<feature type="transmembrane region" description="Helical" evidence="6">
    <location>
        <begin position="282"/>
        <end position="303"/>
    </location>
</feature>
<dbReference type="PRINTS" id="PR00344">
    <property type="entry name" value="BCTRLSENSOR"/>
</dbReference>
<dbReference type="Gene3D" id="3.30.565.10">
    <property type="entry name" value="Histidine kinase-like ATPase, C-terminal domain"/>
    <property type="match status" value="1"/>
</dbReference>
<dbReference type="RefSeq" id="WP_344764282.1">
    <property type="nucleotide sequence ID" value="NZ_BAAAZE010000012.1"/>
</dbReference>
<dbReference type="PANTHER" id="PTHR43047:SF72">
    <property type="entry name" value="OSMOSENSING HISTIDINE PROTEIN KINASE SLN1"/>
    <property type="match status" value="1"/>
</dbReference>
<protein>
    <recommendedName>
        <fullName evidence="2">histidine kinase</fullName>
        <ecNumber evidence="2">2.7.13.3</ecNumber>
    </recommendedName>
</protein>
<dbReference type="Pfam" id="PF22588">
    <property type="entry name" value="dCache_1_like"/>
    <property type="match status" value="1"/>
</dbReference>
<dbReference type="Gene3D" id="1.10.287.130">
    <property type="match status" value="1"/>
</dbReference>
<keyword evidence="6" id="KW-0812">Transmembrane</keyword>
<dbReference type="InterPro" id="IPR036890">
    <property type="entry name" value="HATPase_C_sf"/>
</dbReference>
<evidence type="ECO:0000256" key="1">
    <source>
        <dbReference type="ARBA" id="ARBA00000085"/>
    </source>
</evidence>
<dbReference type="Pfam" id="PF02518">
    <property type="entry name" value="HATPase_c"/>
    <property type="match status" value="1"/>
</dbReference>
<evidence type="ECO:0000313" key="8">
    <source>
        <dbReference type="EMBL" id="GAA4029434.1"/>
    </source>
</evidence>
<dbReference type="InterPro" id="IPR054327">
    <property type="entry name" value="His-kinase-like_sensor"/>
</dbReference>
<dbReference type="Proteomes" id="UP001501353">
    <property type="component" value="Unassembled WGS sequence"/>
</dbReference>
<dbReference type="SMART" id="SM00388">
    <property type="entry name" value="HisKA"/>
    <property type="match status" value="1"/>
</dbReference>
<keyword evidence="3" id="KW-0597">Phosphoprotein</keyword>
<comment type="caution">
    <text evidence="8">The sequence shown here is derived from an EMBL/GenBank/DDBJ whole genome shotgun (WGS) entry which is preliminary data.</text>
</comment>
<evidence type="ECO:0000256" key="3">
    <source>
        <dbReference type="ARBA" id="ARBA00022553"/>
    </source>
</evidence>
<dbReference type="SMART" id="SM00387">
    <property type="entry name" value="HATPase_c"/>
    <property type="match status" value="1"/>
</dbReference>
<dbReference type="InterPro" id="IPR003661">
    <property type="entry name" value="HisK_dim/P_dom"/>
</dbReference>
<dbReference type="InterPro" id="IPR004358">
    <property type="entry name" value="Sig_transdc_His_kin-like_C"/>
</dbReference>
<organism evidence="8 9">
    <name type="scientific">Actimicrobium antarcticum</name>
    <dbReference type="NCBI Taxonomy" id="1051899"/>
    <lineage>
        <taxon>Bacteria</taxon>
        <taxon>Pseudomonadati</taxon>
        <taxon>Pseudomonadota</taxon>
        <taxon>Betaproteobacteria</taxon>
        <taxon>Burkholderiales</taxon>
        <taxon>Oxalobacteraceae</taxon>
        <taxon>Actimicrobium</taxon>
    </lineage>
</organism>